<keyword evidence="6" id="KW-0067">ATP-binding</keyword>
<evidence type="ECO:0000259" key="13">
    <source>
        <dbReference type="Pfam" id="PF12780"/>
    </source>
</evidence>
<evidence type="ECO:0000256" key="10">
    <source>
        <dbReference type="ARBA" id="ARBA00023175"/>
    </source>
</evidence>
<evidence type="ECO:0000256" key="3">
    <source>
        <dbReference type="ARBA" id="ARBA00022490"/>
    </source>
</evidence>
<comment type="subcellular location">
    <subcellularLocation>
        <location evidence="1">Cytoplasm</location>
        <location evidence="1">Cytoskeleton</location>
        <location evidence="1">Cilium axoneme</location>
    </subcellularLocation>
</comment>
<evidence type="ECO:0008006" key="17">
    <source>
        <dbReference type="Google" id="ProtNLM"/>
    </source>
</evidence>
<dbReference type="GO" id="GO:0007018">
    <property type="term" value="P:microtubule-based movement"/>
    <property type="evidence" value="ECO:0007669"/>
    <property type="project" value="InterPro"/>
</dbReference>
<evidence type="ECO:0000313" key="16">
    <source>
        <dbReference type="Proteomes" id="UP001209878"/>
    </source>
</evidence>
<dbReference type="SUPFAM" id="SSF52540">
    <property type="entry name" value="P-loop containing nucleoside triphosphate hydrolases"/>
    <property type="match status" value="2"/>
</dbReference>
<evidence type="ECO:0000256" key="4">
    <source>
        <dbReference type="ARBA" id="ARBA00022701"/>
    </source>
</evidence>
<dbReference type="PANTHER" id="PTHR22878:SF69">
    <property type="entry name" value="DYNEIN HEAVY CHAIN"/>
    <property type="match status" value="1"/>
</dbReference>
<dbReference type="Proteomes" id="UP001209878">
    <property type="component" value="Unassembled WGS sequence"/>
</dbReference>
<evidence type="ECO:0000256" key="1">
    <source>
        <dbReference type="ARBA" id="ARBA00004430"/>
    </source>
</evidence>
<evidence type="ECO:0000256" key="8">
    <source>
        <dbReference type="ARBA" id="ARBA00023054"/>
    </source>
</evidence>
<proteinExistence type="inferred from homology"/>
<dbReference type="EMBL" id="JAODUO010000153">
    <property type="protein sequence ID" value="KAK2187820.1"/>
    <property type="molecule type" value="Genomic_DNA"/>
</dbReference>
<organism evidence="15 16">
    <name type="scientific">Ridgeia piscesae</name>
    <name type="common">Tubeworm</name>
    <dbReference type="NCBI Taxonomy" id="27915"/>
    <lineage>
        <taxon>Eukaryota</taxon>
        <taxon>Metazoa</taxon>
        <taxon>Spiralia</taxon>
        <taxon>Lophotrochozoa</taxon>
        <taxon>Annelida</taxon>
        <taxon>Polychaeta</taxon>
        <taxon>Sedentaria</taxon>
        <taxon>Canalipalpata</taxon>
        <taxon>Sabellida</taxon>
        <taxon>Siboglinidae</taxon>
        <taxon>Ridgeia</taxon>
    </lineage>
</organism>
<dbReference type="GO" id="GO:0045505">
    <property type="term" value="F:dynein intermediate chain binding"/>
    <property type="evidence" value="ECO:0007669"/>
    <property type="project" value="InterPro"/>
</dbReference>
<dbReference type="InterPro" id="IPR027417">
    <property type="entry name" value="P-loop_NTPase"/>
</dbReference>
<dbReference type="Pfam" id="PF17857">
    <property type="entry name" value="AAA_lid_1"/>
    <property type="match status" value="1"/>
</dbReference>
<dbReference type="InterPro" id="IPR026983">
    <property type="entry name" value="DHC"/>
</dbReference>
<dbReference type="FunFam" id="3.40.50.300:FF:001810">
    <property type="entry name" value="Cytoplasmic dynein 2 heavy chain 1"/>
    <property type="match status" value="1"/>
</dbReference>
<keyword evidence="16" id="KW-1185">Reference proteome</keyword>
<evidence type="ECO:0000256" key="9">
    <source>
        <dbReference type="ARBA" id="ARBA00023069"/>
    </source>
</evidence>
<dbReference type="InterPro" id="IPR041589">
    <property type="entry name" value="DNAH3_AAA_lid_1"/>
</dbReference>
<keyword evidence="8" id="KW-0175">Coiled coil</keyword>
<evidence type="ECO:0000256" key="5">
    <source>
        <dbReference type="ARBA" id="ARBA00022741"/>
    </source>
</evidence>
<evidence type="ECO:0000256" key="6">
    <source>
        <dbReference type="ARBA" id="ARBA00022840"/>
    </source>
</evidence>
<dbReference type="Gene3D" id="1.20.920.20">
    <property type="match status" value="1"/>
</dbReference>
<keyword evidence="10" id="KW-0505">Motor protein</keyword>
<evidence type="ECO:0000256" key="12">
    <source>
        <dbReference type="ARBA" id="ARBA00023273"/>
    </source>
</evidence>
<dbReference type="GO" id="GO:0005524">
    <property type="term" value="F:ATP binding"/>
    <property type="evidence" value="ECO:0007669"/>
    <property type="project" value="UniProtKB-KW"/>
</dbReference>
<keyword evidence="11" id="KW-0206">Cytoskeleton</keyword>
<dbReference type="Gene3D" id="3.40.50.300">
    <property type="entry name" value="P-loop containing nucleotide triphosphate hydrolases"/>
    <property type="match status" value="3"/>
</dbReference>
<reference evidence="15" key="1">
    <citation type="journal article" date="2023" name="Mol. Biol. Evol.">
        <title>Third-Generation Sequencing Reveals the Adaptive Role of the Epigenome in Three Deep-Sea Polychaetes.</title>
        <authorList>
            <person name="Perez M."/>
            <person name="Aroh O."/>
            <person name="Sun Y."/>
            <person name="Lan Y."/>
            <person name="Juniper S.K."/>
            <person name="Young C.R."/>
            <person name="Angers B."/>
            <person name="Qian P.Y."/>
        </authorList>
    </citation>
    <scope>NUCLEOTIDE SEQUENCE</scope>
    <source>
        <strain evidence="15">R07B-5</strain>
    </source>
</reference>
<dbReference type="Gene3D" id="1.20.920.30">
    <property type="match status" value="2"/>
</dbReference>
<keyword evidence="3" id="KW-0963">Cytoplasm</keyword>
<dbReference type="GO" id="GO:0005874">
    <property type="term" value="C:microtubule"/>
    <property type="evidence" value="ECO:0007669"/>
    <property type="project" value="UniProtKB-KW"/>
</dbReference>
<evidence type="ECO:0000313" key="15">
    <source>
        <dbReference type="EMBL" id="KAK2187820.1"/>
    </source>
</evidence>
<evidence type="ECO:0000256" key="11">
    <source>
        <dbReference type="ARBA" id="ARBA00023212"/>
    </source>
</evidence>
<dbReference type="AlphaFoldDB" id="A0AAD9UFY0"/>
<evidence type="ECO:0000256" key="2">
    <source>
        <dbReference type="ARBA" id="ARBA00008887"/>
    </source>
</evidence>
<sequence length="1226" mass="138062">MFNTPQVIVFLDDLNMPALEQYGAQPPLELLRQFMELSGFYDTHKLAWKEIHDVTIVAACAPPGGGRNVMSPRLLKHFCDGDDVPVFVQLKVMVMMCCVCQLKVMVMMCCVCTTEVMVMMCCVCQLKVMVMMCCVCTTEGDGDDVTVFVQLKGMVMMCCVCQLKVMVMMCLCDGDDVLCLSMKGDGDDVLCLSTEGDGDGDDVLCLSTEGDGDDVLCLSTEGDGDDVLCLSTEGDGDDVPVFVQLKVMVMMCPFCQLKVMVMMCLCLSTEGDGDGVMARVCTTEGDGDDVPVFVQLKVMVMMARVCTTEGDGDDVLCLYNEGDGDDVPVFVQLKVMVMMAVFVQLKVMVMMCLCLYNEGDGVMAVFVQLKVMVMMARVCTTKVMVMMCPCLSTEGDGDDGPCLYNEGDGVMCLCLSTKVMVMMAVFVQLKVMVMMCLCDGDDVPVFVQLKVMVMMAVFVQLKVMVMCARVCTTEGDGDDVPVFVQLKVMVMMCCVCTTEGDGDDVPVMLALPQPSSKSLQHIYQVVLGRFFQEGEYMPEVKDSLYALIAAAIAIYYRMCANMRPTPAKIHYTFNIRDLSKVTLPSQHRLHVQHRDLSKPYPPNIDYMFNICDPSKVALPSQNGPFNIHDLNKVITGLLQADETVIVNSTNCAQLFAHEATRVFHDRLVDKQERILFYKMLSDNLHDYFKVRWDADMLMSDPVLFADFLDLETTLTRRIYRPVTDPTKLRQTLEEFHMRLNVSNTAAPMVFFREAIEHILRAARVFRQPGGHILMVGLDGTGKSSIVKLAAYIVSCELYKLTLTRGYGITDFEDDIKKVFLLAGVKGHNTVFLITDADIVNESFLEDVNSILNSGEVPDLFDNEEIDGIAMDLEAAAVLAQVPGTRTAMYQFFVQRVKKNLHIVFVLVESEEEPPPCRVKKNLHIVFVLVESEEEPPPCRVKKNLHLVFVLVESEEPPPCRVKKNLHLVFVLVESEEEPPPCRVKKNFHLVFVLVESEEPPPCRVKKNFHLVFVLVESEEPPPCRVKKNLHIVLVLVENEEEAPHCRVKKNLHIVFVLVENEEEPPHCRVKKNLHIVLVLVESEEEPPPCRVKKNLHIVLAMSPAGSKFRQRCRMNPSLINCCTIDWFNEWDREAMLAVAHVYFQNADFICDDNQSLEALKDNVAQICVDMHDTVAKATTRFWDEVKRHYYVTPSSYMELILIYSRMLKDQKTQFMTNRIDNDTQPR</sequence>
<feature type="domain" description="Dynein heavy chain 3 AAA+ lid" evidence="14">
    <location>
        <begin position="625"/>
        <end position="688"/>
    </location>
</feature>
<accession>A0AAD9UFY0</accession>
<keyword evidence="4" id="KW-0493">Microtubule</keyword>
<keyword evidence="9" id="KW-0969">Cilium</keyword>
<feature type="domain" description="Dynein heavy chain AAA module D4" evidence="13">
    <location>
        <begin position="748"/>
        <end position="909"/>
    </location>
</feature>
<feature type="domain" description="Dynein heavy chain AAA module D4" evidence="13">
    <location>
        <begin position="1090"/>
        <end position="1206"/>
    </location>
</feature>
<evidence type="ECO:0000256" key="7">
    <source>
        <dbReference type="ARBA" id="ARBA00023017"/>
    </source>
</evidence>
<comment type="similarity">
    <text evidence="2">Belongs to the dynein heavy chain family.</text>
</comment>
<gene>
    <name evidence="15" type="ORF">NP493_153g03003</name>
</gene>
<keyword evidence="12" id="KW-0966">Cell projection</keyword>
<keyword evidence="5" id="KW-0547">Nucleotide-binding</keyword>
<dbReference type="PANTHER" id="PTHR22878">
    <property type="entry name" value="DYNEIN HEAVY CHAIN 6, AXONEMAL-LIKE-RELATED"/>
    <property type="match status" value="1"/>
</dbReference>
<evidence type="ECO:0000259" key="14">
    <source>
        <dbReference type="Pfam" id="PF17857"/>
    </source>
</evidence>
<dbReference type="GO" id="GO:0005930">
    <property type="term" value="C:axoneme"/>
    <property type="evidence" value="ECO:0007669"/>
    <property type="project" value="UniProtKB-SubCell"/>
</dbReference>
<comment type="caution">
    <text evidence="15">The sequence shown here is derived from an EMBL/GenBank/DDBJ whole genome shotgun (WGS) entry which is preliminary data.</text>
</comment>
<name>A0AAD9UFY0_RIDPI</name>
<protein>
    <recommendedName>
        <fullName evidence="17">Dynein heavy chain</fullName>
    </recommendedName>
</protein>
<dbReference type="GO" id="GO:0030286">
    <property type="term" value="C:dynein complex"/>
    <property type="evidence" value="ECO:0007669"/>
    <property type="project" value="UniProtKB-KW"/>
</dbReference>
<dbReference type="Pfam" id="PF12775">
    <property type="entry name" value="AAA_7"/>
    <property type="match status" value="1"/>
</dbReference>
<dbReference type="GO" id="GO:0051959">
    <property type="term" value="F:dynein light intermediate chain binding"/>
    <property type="evidence" value="ECO:0007669"/>
    <property type="project" value="InterPro"/>
</dbReference>
<dbReference type="Pfam" id="PF12780">
    <property type="entry name" value="AAA_8"/>
    <property type="match status" value="2"/>
</dbReference>
<dbReference type="InterPro" id="IPR024317">
    <property type="entry name" value="Dynein_heavy_chain_D4_dom"/>
</dbReference>
<keyword evidence="7" id="KW-0243">Dynein</keyword>